<dbReference type="InterPro" id="IPR035919">
    <property type="entry name" value="EAL_sf"/>
</dbReference>
<dbReference type="PANTHER" id="PTHR33121:SF70">
    <property type="entry name" value="SIGNALING PROTEIN YKOW"/>
    <property type="match status" value="1"/>
</dbReference>
<dbReference type="PROSITE" id="PS50887">
    <property type="entry name" value="GGDEF"/>
    <property type="match status" value="1"/>
</dbReference>
<evidence type="ECO:0000313" key="4">
    <source>
        <dbReference type="Proteomes" id="UP000283442"/>
    </source>
</evidence>
<dbReference type="InterPro" id="IPR001633">
    <property type="entry name" value="EAL_dom"/>
</dbReference>
<dbReference type="CDD" id="cd01949">
    <property type="entry name" value="GGDEF"/>
    <property type="match status" value="1"/>
</dbReference>
<sequence length="1277" mass="145654">MNNTIRDYVANHFEEALQSGCITVCYEPVLRALTNKICSFEALARWHDPERGEILPRDFIPVLEETNKIHLLDHFIAKTAIQALHTRQQQDLPIVPVVINLSRRDFCLTDPAGVLNQLTEKYQLPHIYLQVEITETAFVDDEAILTESIQKLRASGYTVTLDNFGEGHSSLAALQRCSIDEISLDKVFFENFTKSSRLLLTSILLMAKTLGIHTAAEGVRTKEQADFLRRIGCEKMQGPVCRPHATAIEQLQEVQAQAQQFESMLEQQVFHQVGLTNLVTDTPVALLADDGQSLHLLTANTSYQRALHLSGINSIQEANERMRELPQLIQSRLRALADATIRNRAPETEIFLSDGHYFPVKLQNLAGTSSFYIHRAELQLLPQERLTSSSEEYDKIMRHLMQFYHDIYLIDIQKNRIEVITASVSAIKAGSCMHGIMAAFMNFANLHIHPDDHTRFLHYIHRLTSISRNDICTTRFDLFRVKMPNGGYHWKNFSLTAFRYESRPCQLLCLRDFVFEELPDRDKLINTVMASYGFTSQSGSQDNQITDATLWRTLTQFSHRKLFWKDRKGHFCGASPAFLRYYGIQNITELLGKTDRDLGWHLSDSYMDQAEKRILKKGEPIHDGHGLCIARGRQHAISFSKYPIYQKSEIVGLLGEFRDVEEERSYHELQRKLYLVDEETGFYNYRGMLLTSVEFADNLRLNQVGYVGAMFVVPEFASLSKRYGPAVERAVLLRICTVIRKNLPAATVCVHTGSGVFVLFLKGQTVGAMRTFIEQVKAELTAIKEIDGFTCHLSMRYALESGAEARSSDEFLKILSSRCLDYLPSFGITGTLGDQIPFDIEKFDHLNRLIYIADPETYNLLYVNPCTLRSCHLPADYQYAGQKCYALIAGLSSPCTACPKEQLRRDRFHFRQFHSPHNSRDYLIWETMISWNNRNCIFSDSLDVERMIANNQGSRTTEQTDISINDITSLAIQEEDPNVGIQRMMEKLGRTLAAAHIILMEEEADGFHLSCTYEWHAEDCAPLRQRLQHTTILENKPFYDAFHNSPVLLVDNAAVYQERHPELATIHQGELERYAIGQLMIEHRSLGYIAIIDPTKEGFAAIAKPLHTILRVTSIMMRNRNNIQKLHEISTIDQLTGIGNRRALSNFVDKCLRPGTMYAVIFVDVNGLKKMNDTFGHARGDLLIQTIAYVLSNIAGKNHVFRLGGDEFLVLMPCSSDEEAITIIDHIEQSMTTHHCSAAIGYVLCLAPFHDLEGIIHQADERMYSDKKRKHMRRDDD</sequence>
<accession>A0A414NVQ9</accession>
<organism evidence="3 4">
    <name type="scientific">Mitsuokella multacida</name>
    <dbReference type="NCBI Taxonomy" id="52226"/>
    <lineage>
        <taxon>Bacteria</taxon>
        <taxon>Bacillati</taxon>
        <taxon>Bacillota</taxon>
        <taxon>Negativicutes</taxon>
        <taxon>Selenomonadales</taxon>
        <taxon>Selenomonadaceae</taxon>
        <taxon>Mitsuokella</taxon>
    </lineage>
</organism>
<evidence type="ECO:0000313" key="3">
    <source>
        <dbReference type="EMBL" id="RHF51073.1"/>
    </source>
</evidence>
<dbReference type="InterPro" id="IPR050706">
    <property type="entry name" value="Cyclic-di-GMP_PDE-like"/>
</dbReference>
<dbReference type="CDD" id="cd01948">
    <property type="entry name" value="EAL"/>
    <property type="match status" value="1"/>
</dbReference>
<gene>
    <name evidence="3" type="ORF">DW674_08215</name>
</gene>
<dbReference type="Gene3D" id="3.30.450.20">
    <property type="entry name" value="PAS domain"/>
    <property type="match status" value="2"/>
</dbReference>
<dbReference type="SUPFAM" id="SSF55785">
    <property type="entry name" value="PYP-like sensor domain (PAS domain)"/>
    <property type="match status" value="1"/>
</dbReference>
<reference evidence="3 4" key="1">
    <citation type="submission" date="2018-08" db="EMBL/GenBank/DDBJ databases">
        <title>A genome reference for cultivated species of the human gut microbiota.</title>
        <authorList>
            <person name="Zou Y."/>
            <person name="Xue W."/>
            <person name="Luo G."/>
        </authorList>
    </citation>
    <scope>NUCLEOTIDE SEQUENCE [LARGE SCALE GENOMIC DNA]</scope>
    <source>
        <strain evidence="3 4">AM25-21AC</strain>
    </source>
</reference>
<dbReference type="PANTHER" id="PTHR33121">
    <property type="entry name" value="CYCLIC DI-GMP PHOSPHODIESTERASE PDEF"/>
    <property type="match status" value="1"/>
</dbReference>
<dbReference type="SUPFAM" id="SSF55073">
    <property type="entry name" value="Nucleotide cyclase"/>
    <property type="match status" value="2"/>
</dbReference>
<dbReference type="InterPro" id="IPR000160">
    <property type="entry name" value="GGDEF_dom"/>
</dbReference>
<dbReference type="Proteomes" id="UP000283442">
    <property type="component" value="Unassembled WGS sequence"/>
</dbReference>
<evidence type="ECO:0000259" key="2">
    <source>
        <dbReference type="PROSITE" id="PS50887"/>
    </source>
</evidence>
<feature type="domain" description="EAL" evidence="1">
    <location>
        <begin position="6"/>
        <end position="258"/>
    </location>
</feature>
<comment type="caution">
    <text evidence="3">The sequence shown here is derived from an EMBL/GenBank/DDBJ whole genome shotgun (WGS) entry which is preliminary data.</text>
</comment>
<dbReference type="Gene3D" id="3.30.70.270">
    <property type="match status" value="2"/>
</dbReference>
<dbReference type="AlphaFoldDB" id="A0A414NVQ9"/>
<dbReference type="Pfam" id="PF00990">
    <property type="entry name" value="GGDEF"/>
    <property type="match status" value="1"/>
</dbReference>
<dbReference type="Pfam" id="PF00563">
    <property type="entry name" value="EAL"/>
    <property type="match status" value="1"/>
</dbReference>
<dbReference type="InterPro" id="IPR035965">
    <property type="entry name" value="PAS-like_dom_sf"/>
</dbReference>
<dbReference type="SMART" id="SM00052">
    <property type="entry name" value="EAL"/>
    <property type="match status" value="1"/>
</dbReference>
<dbReference type="Gene3D" id="3.20.20.450">
    <property type="entry name" value="EAL domain"/>
    <property type="match status" value="1"/>
</dbReference>
<dbReference type="SUPFAM" id="SSF141868">
    <property type="entry name" value="EAL domain-like"/>
    <property type="match status" value="1"/>
</dbReference>
<dbReference type="GO" id="GO:0071111">
    <property type="term" value="F:cyclic-guanylate-specific phosphodiesterase activity"/>
    <property type="evidence" value="ECO:0007669"/>
    <property type="project" value="InterPro"/>
</dbReference>
<protein>
    <submittedName>
        <fullName evidence="3">EAL domain-containing protein</fullName>
    </submittedName>
</protein>
<dbReference type="InterPro" id="IPR043128">
    <property type="entry name" value="Rev_trsase/Diguanyl_cyclase"/>
</dbReference>
<dbReference type="OrthoDB" id="9804955at2"/>
<dbReference type="NCBIfam" id="TIGR00254">
    <property type="entry name" value="GGDEF"/>
    <property type="match status" value="1"/>
</dbReference>
<name>A0A414NVQ9_9FIRM</name>
<dbReference type="PROSITE" id="PS50883">
    <property type="entry name" value="EAL"/>
    <property type="match status" value="1"/>
</dbReference>
<dbReference type="InterPro" id="IPR029787">
    <property type="entry name" value="Nucleotide_cyclase"/>
</dbReference>
<feature type="domain" description="GGDEF" evidence="2">
    <location>
        <begin position="1156"/>
        <end position="1277"/>
    </location>
</feature>
<proteinExistence type="predicted"/>
<dbReference type="SMART" id="SM00267">
    <property type="entry name" value="GGDEF"/>
    <property type="match status" value="1"/>
</dbReference>
<dbReference type="RefSeq" id="WP_118176318.1">
    <property type="nucleotide sequence ID" value="NZ_JAQEAO010000026.1"/>
</dbReference>
<evidence type="ECO:0000259" key="1">
    <source>
        <dbReference type="PROSITE" id="PS50883"/>
    </source>
</evidence>
<dbReference type="EMBL" id="QRHE01000008">
    <property type="protein sequence ID" value="RHF51073.1"/>
    <property type="molecule type" value="Genomic_DNA"/>
</dbReference>